<dbReference type="FunCoup" id="A9RDR2">
    <property type="interactions" value="4031"/>
</dbReference>
<dbReference type="InterPro" id="IPR013766">
    <property type="entry name" value="Thioredoxin_domain"/>
</dbReference>
<keyword evidence="7" id="KW-0256">Endoplasmic reticulum</keyword>
<dbReference type="GO" id="GO:0005788">
    <property type="term" value="C:endoplasmic reticulum lumen"/>
    <property type="evidence" value="ECO:0007669"/>
    <property type="project" value="UniProtKB-SubCell"/>
</dbReference>
<comment type="catalytic activity">
    <reaction evidence="1">
        <text>Catalyzes the rearrangement of -S-S- bonds in proteins.</text>
        <dbReference type="EC" id="5.3.4.1"/>
    </reaction>
</comment>
<keyword evidence="9" id="KW-0325">Glycoprotein</keyword>
<feature type="domain" description="Thioredoxin" evidence="15">
    <location>
        <begin position="61"/>
        <end position="196"/>
    </location>
</feature>
<reference evidence="17" key="3">
    <citation type="submission" date="2020-12" db="UniProtKB">
        <authorList>
            <consortium name="EnsemblPlants"/>
        </authorList>
    </citation>
    <scope>IDENTIFICATION</scope>
</reference>
<keyword evidence="8 12" id="KW-1015">Disulfide bond</keyword>
<dbReference type="RefSeq" id="XP_024401755.1">
    <property type="nucleotide sequence ID" value="XM_024545987.2"/>
</dbReference>
<dbReference type="FunFam" id="3.40.30.10:FF:000424">
    <property type="entry name" value="Predicted protein"/>
    <property type="match status" value="1"/>
</dbReference>
<feature type="disulfide bond" description="Redox-active" evidence="12">
    <location>
        <begin position="439"/>
        <end position="442"/>
    </location>
</feature>
<organism evidence="16">
    <name type="scientific">Physcomitrium patens</name>
    <name type="common">Spreading-leaved earth moss</name>
    <name type="synonym">Physcomitrella patens</name>
    <dbReference type="NCBI Taxonomy" id="3218"/>
    <lineage>
        <taxon>Eukaryota</taxon>
        <taxon>Viridiplantae</taxon>
        <taxon>Streptophyta</taxon>
        <taxon>Embryophyta</taxon>
        <taxon>Bryophyta</taxon>
        <taxon>Bryophytina</taxon>
        <taxon>Bryopsida</taxon>
        <taxon>Funariidae</taxon>
        <taxon>Funariales</taxon>
        <taxon>Funariaceae</taxon>
        <taxon>Physcomitrium</taxon>
    </lineage>
</organism>
<dbReference type="HOGENOM" id="CLU_025879_7_0_1"/>
<dbReference type="EnsemblPlants" id="Pp3c18_14580V3.1">
    <property type="protein sequence ID" value="Pp3c18_14580V3.1"/>
    <property type="gene ID" value="Pp3c18_14580"/>
</dbReference>
<evidence type="ECO:0000256" key="7">
    <source>
        <dbReference type="ARBA" id="ARBA00022824"/>
    </source>
</evidence>
<evidence type="ECO:0000313" key="17">
    <source>
        <dbReference type="EnsemblPlants" id="Pp3c18_14580V3.1"/>
    </source>
</evidence>
<dbReference type="GO" id="GO:0006457">
    <property type="term" value="P:protein folding"/>
    <property type="evidence" value="ECO:0000318"/>
    <property type="project" value="GO_Central"/>
</dbReference>
<protein>
    <recommendedName>
        <fullName evidence="4">protein disulfide-isomerase</fullName>
        <ecNumber evidence="4">5.3.4.1</ecNumber>
    </recommendedName>
</protein>
<evidence type="ECO:0000256" key="10">
    <source>
        <dbReference type="ARBA" id="ARBA00023235"/>
    </source>
</evidence>
<comment type="subcellular location">
    <subcellularLocation>
        <location evidence="2">Endoplasmic reticulum lumen</location>
    </subcellularLocation>
</comment>
<evidence type="ECO:0000256" key="3">
    <source>
        <dbReference type="ARBA" id="ARBA00006347"/>
    </source>
</evidence>
<evidence type="ECO:0000256" key="6">
    <source>
        <dbReference type="ARBA" id="ARBA00022737"/>
    </source>
</evidence>
<evidence type="ECO:0000256" key="14">
    <source>
        <dbReference type="SAM" id="SignalP"/>
    </source>
</evidence>
<feature type="compositionally biased region" description="Acidic residues" evidence="13">
    <location>
        <begin position="525"/>
        <end position="537"/>
    </location>
</feature>
<dbReference type="PANTHER" id="PTHR18929:SF246">
    <property type="entry name" value="PROTEIN DISULFIDE ISOMERASE-LIKE 1-4"/>
    <property type="match status" value="1"/>
</dbReference>
<dbReference type="PROSITE" id="PS00194">
    <property type="entry name" value="THIOREDOXIN_1"/>
    <property type="match status" value="1"/>
</dbReference>
<dbReference type="GeneID" id="112294961"/>
<evidence type="ECO:0000313" key="18">
    <source>
        <dbReference type="Proteomes" id="UP000006727"/>
    </source>
</evidence>
<dbReference type="CDD" id="cd02981">
    <property type="entry name" value="PDI_b_family"/>
    <property type="match status" value="1"/>
</dbReference>
<dbReference type="EC" id="5.3.4.1" evidence="4"/>
<feature type="chain" id="PRO_5014297822" description="protein disulfide-isomerase" evidence="14">
    <location>
        <begin position="29"/>
        <end position="557"/>
    </location>
</feature>
<dbReference type="Pfam" id="PF00085">
    <property type="entry name" value="Thioredoxin"/>
    <property type="match status" value="2"/>
</dbReference>
<keyword evidence="5 14" id="KW-0732">Signal</keyword>
<evidence type="ECO:0000256" key="11">
    <source>
        <dbReference type="ARBA" id="ARBA00023284"/>
    </source>
</evidence>
<evidence type="ECO:0000256" key="4">
    <source>
        <dbReference type="ARBA" id="ARBA00012723"/>
    </source>
</evidence>
<dbReference type="PROSITE" id="PS51257">
    <property type="entry name" value="PROKAR_LIPOPROTEIN"/>
    <property type="match status" value="1"/>
</dbReference>
<reference evidence="16 18" key="2">
    <citation type="journal article" date="2018" name="Plant J.">
        <title>The Physcomitrella patens chromosome-scale assembly reveals moss genome structure and evolution.</title>
        <authorList>
            <person name="Lang D."/>
            <person name="Ullrich K.K."/>
            <person name="Murat F."/>
            <person name="Fuchs J."/>
            <person name="Jenkins J."/>
            <person name="Haas F.B."/>
            <person name="Piednoel M."/>
            <person name="Gundlach H."/>
            <person name="Van Bel M."/>
            <person name="Meyberg R."/>
            <person name="Vives C."/>
            <person name="Morata J."/>
            <person name="Symeonidi A."/>
            <person name="Hiss M."/>
            <person name="Muchero W."/>
            <person name="Kamisugi Y."/>
            <person name="Saleh O."/>
            <person name="Blanc G."/>
            <person name="Decker E.L."/>
            <person name="van Gessel N."/>
            <person name="Grimwood J."/>
            <person name="Hayes R.D."/>
            <person name="Graham S.W."/>
            <person name="Gunter L.E."/>
            <person name="McDaniel S.F."/>
            <person name="Hoernstein S.N.W."/>
            <person name="Larsson A."/>
            <person name="Li F.W."/>
            <person name="Perroud P.F."/>
            <person name="Phillips J."/>
            <person name="Ranjan P."/>
            <person name="Rokshar D.S."/>
            <person name="Rothfels C.J."/>
            <person name="Schneider L."/>
            <person name="Shu S."/>
            <person name="Stevenson D.W."/>
            <person name="Thummler F."/>
            <person name="Tillich M."/>
            <person name="Villarreal Aguilar J.C."/>
            <person name="Widiez T."/>
            <person name="Wong G.K."/>
            <person name="Wymore A."/>
            <person name="Zhang Y."/>
            <person name="Zimmer A.D."/>
            <person name="Quatrano R.S."/>
            <person name="Mayer K.F.X."/>
            <person name="Goodstein D."/>
            <person name="Casacuberta J.M."/>
            <person name="Vandepoele K."/>
            <person name="Reski R."/>
            <person name="Cuming A.C."/>
            <person name="Tuskan G.A."/>
            <person name="Maumus F."/>
            <person name="Salse J."/>
            <person name="Schmutz J."/>
            <person name="Rensing S.A."/>
        </authorList>
    </citation>
    <scope>NUCLEOTIDE SEQUENCE [LARGE SCALE GENOMIC DNA]</scope>
    <source>
        <strain evidence="17 18">cv. Gransden 2004</strain>
    </source>
</reference>
<dbReference type="PANTHER" id="PTHR18929">
    <property type="entry name" value="PROTEIN DISULFIDE ISOMERASE"/>
    <property type="match status" value="1"/>
</dbReference>
<dbReference type="NCBIfam" id="TIGR01130">
    <property type="entry name" value="ER_PDI_fam"/>
    <property type="match status" value="1"/>
</dbReference>
<dbReference type="FunFam" id="3.40.30.10:FF:000134">
    <property type="entry name" value="Protein disulfide-isomerase"/>
    <property type="match status" value="1"/>
</dbReference>
<dbReference type="Gramene" id="Pp3c18_14580V3.2">
    <property type="protein sequence ID" value="Pp3c18_14580V3.2"/>
    <property type="gene ID" value="Pp3c18_14580"/>
</dbReference>
<dbReference type="CDD" id="cd02982">
    <property type="entry name" value="PDI_b'_family"/>
    <property type="match status" value="1"/>
</dbReference>
<dbReference type="InterPro" id="IPR036249">
    <property type="entry name" value="Thioredoxin-like_sf"/>
</dbReference>
<dbReference type="SUPFAM" id="SSF52833">
    <property type="entry name" value="Thioredoxin-like"/>
    <property type="match status" value="4"/>
</dbReference>
<name>A9RDR2_PHYPA</name>
<evidence type="ECO:0000256" key="5">
    <source>
        <dbReference type="ARBA" id="ARBA00022729"/>
    </source>
</evidence>
<accession>A9RDR2</accession>
<feature type="region of interest" description="Disordered" evidence="13">
    <location>
        <begin position="521"/>
        <end position="557"/>
    </location>
</feature>
<keyword evidence="6" id="KW-0677">Repeat</keyword>
<dbReference type="Gene3D" id="3.40.30.10">
    <property type="entry name" value="Glutaredoxin"/>
    <property type="match status" value="4"/>
</dbReference>
<dbReference type="STRING" id="3218.A9RDR2"/>
<dbReference type="OMA" id="TMRLISM"/>
<evidence type="ECO:0000256" key="1">
    <source>
        <dbReference type="ARBA" id="ARBA00001182"/>
    </source>
</evidence>
<feature type="domain" description="Thioredoxin" evidence="15">
    <location>
        <begin position="389"/>
        <end position="518"/>
    </location>
</feature>
<dbReference type="PRINTS" id="PR00421">
    <property type="entry name" value="THIOREDOXIN"/>
</dbReference>
<dbReference type="EnsemblPlants" id="Pp3c18_14580V3.2">
    <property type="protein sequence ID" value="Pp3c18_14580V3.2"/>
    <property type="gene ID" value="Pp3c18_14580"/>
</dbReference>
<dbReference type="CDD" id="cd02961">
    <property type="entry name" value="PDI_a_family"/>
    <property type="match status" value="1"/>
</dbReference>
<evidence type="ECO:0000256" key="9">
    <source>
        <dbReference type="ARBA" id="ARBA00023180"/>
    </source>
</evidence>
<feature type="signal peptide" evidence="14">
    <location>
        <begin position="1"/>
        <end position="28"/>
    </location>
</feature>
<dbReference type="InterPro" id="IPR005792">
    <property type="entry name" value="Prot_disulphide_isomerase"/>
</dbReference>
<sequence>MGKTNCNVLLFLLSCTLLLSGFVTRAQAISEFDDVYSDLDLTEEERKVLNLRDEFVQEQDLEEYSSSESLVDEDDENGVLVLSANNFADVVKSHQHVLVEFFAPWCTHCQALAPEYSKAAVALKETGVVLAKVDAIEHGDLADDYGVEAYPTLYFFVDGEKKPYNGGRTSYDIINWVMKRIGPAVSIVESAEELLERDAPLAVAYLDSVKGADAEEFIAVAKQEDGVEFHMTADAQIAKKFGLENKTPGLVLLKKQNEKVAIFDGSFQRTSIGNFVSENKRPLVIPFSRKTASLIFKSNVKRQLLLFANIADFEKIRANYEEAAKSFKKKIVFALINLSDEDVATSILDFFALDNERTRLLGFVSESGTKYLYDGDYSLDSLKQFSEKFLAGDLTPYRKSQKAPEENAGPVKIVVASTFEQIVLDKTKDVILEVYAPWCGRCKSLEPEYNKLGEALENISSIVIAKMDGTKNELERFKIEEYPTILFFPAGDKSDQPASLETVRTAAGFVKFLKSNAKVPFEAPDIPEPESEDESEESVVKEEEAGQVEENDTKDEL</sequence>
<dbReference type="AlphaFoldDB" id="A9RDR2"/>
<dbReference type="KEGG" id="ppp:112294961"/>
<dbReference type="FunFam" id="3.40.30.10:FF:000042">
    <property type="entry name" value="protein disulfide-isomerase A2"/>
    <property type="match status" value="1"/>
</dbReference>
<evidence type="ECO:0000256" key="13">
    <source>
        <dbReference type="SAM" id="MobiDB-lite"/>
    </source>
</evidence>
<dbReference type="CDD" id="cd02995">
    <property type="entry name" value="PDI_a_PDI_a'_C"/>
    <property type="match status" value="1"/>
</dbReference>
<dbReference type="Gramene" id="Pp3c18_14580V3.1">
    <property type="protein sequence ID" value="Pp3c18_14580V3.1"/>
    <property type="gene ID" value="Pp3c18_14580"/>
</dbReference>
<dbReference type="Proteomes" id="UP000006727">
    <property type="component" value="Chromosome 18"/>
</dbReference>
<evidence type="ECO:0000256" key="12">
    <source>
        <dbReference type="PIRSR" id="PIRSR605792-51"/>
    </source>
</evidence>
<evidence type="ECO:0000313" key="16">
    <source>
        <dbReference type="EMBL" id="PNR35238.1"/>
    </source>
</evidence>
<evidence type="ECO:0000256" key="8">
    <source>
        <dbReference type="ARBA" id="ARBA00023157"/>
    </source>
</evidence>
<dbReference type="GO" id="GO:0003756">
    <property type="term" value="F:protein disulfide isomerase activity"/>
    <property type="evidence" value="ECO:0000318"/>
    <property type="project" value="GO_Central"/>
</dbReference>
<dbReference type="eggNOG" id="KOG0190">
    <property type="taxonomic scope" value="Eukaryota"/>
</dbReference>
<evidence type="ECO:0000259" key="15">
    <source>
        <dbReference type="PROSITE" id="PS51352"/>
    </source>
</evidence>
<feature type="compositionally biased region" description="Acidic residues" evidence="13">
    <location>
        <begin position="545"/>
        <end position="557"/>
    </location>
</feature>
<gene>
    <name evidence="17" type="primary">LOC112294961</name>
    <name evidence="16" type="ORF">PHYPA_023137</name>
</gene>
<reference evidence="16 18" key="1">
    <citation type="journal article" date="2008" name="Science">
        <title>The Physcomitrella genome reveals evolutionary insights into the conquest of land by plants.</title>
        <authorList>
            <person name="Rensing S."/>
            <person name="Lang D."/>
            <person name="Zimmer A."/>
            <person name="Terry A."/>
            <person name="Salamov A."/>
            <person name="Shapiro H."/>
            <person name="Nishiyama T."/>
            <person name="Perroud P.-F."/>
            <person name="Lindquist E."/>
            <person name="Kamisugi Y."/>
            <person name="Tanahashi T."/>
            <person name="Sakakibara K."/>
            <person name="Fujita T."/>
            <person name="Oishi K."/>
            <person name="Shin-I T."/>
            <person name="Kuroki Y."/>
            <person name="Toyoda A."/>
            <person name="Suzuki Y."/>
            <person name="Hashimoto A."/>
            <person name="Yamaguchi K."/>
            <person name="Sugano A."/>
            <person name="Kohara Y."/>
            <person name="Fujiyama A."/>
            <person name="Anterola A."/>
            <person name="Aoki S."/>
            <person name="Ashton N."/>
            <person name="Barbazuk W.B."/>
            <person name="Barker E."/>
            <person name="Bennetzen J."/>
            <person name="Bezanilla M."/>
            <person name="Blankenship R."/>
            <person name="Cho S.H."/>
            <person name="Dutcher S."/>
            <person name="Estelle M."/>
            <person name="Fawcett J.A."/>
            <person name="Gundlach H."/>
            <person name="Hanada K."/>
            <person name="Heyl A."/>
            <person name="Hicks K.A."/>
            <person name="Hugh J."/>
            <person name="Lohr M."/>
            <person name="Mayer K."/>
            <person name="Melkozernov A."/>
            <person name="Murata T."/>
            <person name="Nelson D."/>
            <person name="Pils B."/>
            <person name="Prigge M."/>
            <person name="Reiss B."/>
            <person name="Renner T."/>
            <person name="Rombauts S."/>
            <person name="Rushton P."/>
            <person name="Sanderfoot A."/>
            <person name="Schween G."/>
            <person name="Shiu S.-H."/>
            <person name="Stueber K."/>
            <person name="Theodoulou F.L."/>
            <person name="Tu H."/>
            <person name="Van de Peer Y."/>
            <person name="Verrier P.J."/>
            <person name="Waters E."/>
            <person name="Wood A."/>
            <person name="Yang L."/>
            <person name="Cove D."/>
            <person name="Cuming A."/>
            <person name="Hasebe M."/>
            <person name="Lucas S."/>
            <person name="Mishler D.B."/>
            <person name="Reski R."/>
            <person name="Grigoriev I."/>
            <person name="Quatrano R.S."/>
            <person name="Boore J.L."/>
        </authorList>
    </citation>
    <scope>NUCLEOTIDE SEQUENCE [LARGE SCALE GENOMIC DNA]</scope>
    <source>
        <strain evidence="17 18">cv. Gransden 2004</strain>
    </source>
</reference>
<dbReference type="GO" id="GO:0034976">
    <property type="term" value="P:response to endoplasmic reticulum stress"/>
    <property type="evidence" value="ECO:0000318"/>
    <property type="project" value="GO_Central"/>
</dbReference>
<dbReference type="GO" id="GO:0005783">
    <property type="term" value="C:endoplasmic reticulum"/>
    <property type="evidence" value="ECO:0000318"/>
    <property type="project" value="GO_Central"/>
</dbReference>
<dbReference type="EMBL" id="ABEU02000018">
    <property type="protein sequence ID" value="PNR35238.1"/>
    <property type="molecule type" value="Genomic_DNA"/>
</dbReference>
<dbReference type="OrthoDB" id="427280at2759"/>
<dbReference type="InterPro" id="IPR017937">
    <property type="entry name" value="Thioredoxin_CS"/>
</dbReference>
<keyword evidence="10" id="KW-0413">Isomerase</keyword>
<evidence type="ECO:0000256" key="2">
    <source>
        <dbReference type="ARBA" id="ARBA00004319"/>
    </source>
</evidence>
<keyword evidence="11 12" id="KW-0676">Redox-active center</keyword>
<proteinExistence type="inferred from homology"/>
<feature type="disulfide bond" description="Redox-active" evidence="12">
    <location>
        <begin position="106"/>
        <end position="109"/>
    </location>
</feature>
<dbReference type="PROSITE" id="PS51352">
    <property type="entry name" value="THIOREDOXIN_2"/>
    <property type="match status" value="2"/>
</dbReference>
<dbReference type="PaxDb" id="3218-PP1S3_358V6.1"/>
<dbReference type="Pfam" id="PF13848">
    <property type="entry name" value="Thioredoxin_6"/>
    <property type="match status" value="1"/>
</dbReference>
<keyword evidence="18" id="KW-1185">Reference proteome</keyword>
<comment type="similarity">
    <text evidence="3">Belongs to the protein disulfide isomerase family.</text>
</comment>